<dbReference type="AlphaFoldDB" id="A0A177XXQ1"/>
<dbReference type="PANTHER" id="PTHR35272:SF3">
    <property type="entry name" value="THIOL:DISULFIDE INTERCHANGE PROTEIN DSBC"/>
    <property type="match status" value="1"/>
</dbReference>
<dbReference type="RefSeq" id="WP_004745737.1">
    <property type="nucleotide sequence ID" value="NZ_LLEI02000043.1"/>
</dbReference>
<dbReference type="GO" id="GO:0016853">
    <property type="term" value="F:isomerase activity"/>
    <property type="evidence" value="ECO:0007669"/>
    <property type="project" value="UniProtKB-KW"/>
</dbReference>
<dbReference type="InterPro" id="IPR012336">
    <property type="entry name" value="Thioredoxin-like_fold"/>
</dbReference>
<dbReference type="Pfam" id="PF13462">
    <property type="entry name" value="Thioredoxin_4"/>
    <property type="match status" value="1"/>
</dbReference>
<evidence type="ECO:0000313" key="3">
    <source>
        <dbReference type="EMBL" id="OAJ93380.1"/>
    </source>
</evidence>
<evidence type="ECO:0000256" key="1">
    <source>
        <dbReference type="SAM" id="SignalP"/>
    </source>
</evidence>
<gene>
    <name evidence="3" type="ORF">APB76_15580</name>
</gene>
<dbReference type="InterPro" id="IPR036249">
    <property type="entry name" value="Thioredoxin-like_sf"/>
</dbReference>
<keyword evidence="1" id="KW-0732">Signal</keyword>
<evidence type="ECO:0000313" key="4">
    <source>
        <dbReference type="Proteomes" id="UP000078406"/>
    </source>
</evidence>
<accession>A0A177XXQ1</accession>
<evidence type="ECO:0000259" key="2">
    <source>
        <dbReference type="PROSITE" id="PS51352"/>
    </source>
</evidence>
<reference evidence="3 4" key="1">
    <citation type="journal article" date="2016" name="Syst. Appl. Microbiol.">
        <title>Vibrio bivalvicida sp. nov., a novel larval pathogen for bivalve molluscs reared in a hatchery.</title>
        <authorList>
            <person name="Dubert J."/>
            <person name="Romalde J.L."/>
            <person name="Prado S."/>
            <person name="Barja J.L."/>
        </authorList>
    </citation>
    <scope>NUCLEOTIDE SEQUENCE [LARGE SCALE GENOMIC DNA]</scope>
    <source>
        <strain evidence="3 4">605</strain>
    </source>
</reference>
<keyword evidence="3" id="KW-0413">Isomerase</keyword>
<dbReference type="InterPro" id="IPR013766">
    <property type="entry name" value="Thioredoxin_domain"/>
</dbReference>
<proteinExistence type="predicted"/>
<feature type="signal peptide" evidence="1">
    <location>
        <begin position="1"/>
        <end position="21"/>
    </location>
</feature>
<name>A0A177XXQ1_9VIBR</name>
<organism evidence="3 4">
    <name type="scientific">Vibrio bivalvicida</name>
    <dbReference type="NCBI Taxonomy" id="1276888"/>
    <lineage>
        <taxon>Bacteria</taxon>
        <taxon>Pseudomonadati</taxon>
        <taxon>Pseudomonadota</taxon>
        <taxon>Gammaproteobacteria</taxon>
        <taxon>Vibrionales</taxon>
        <taxon>Vibrionaceae</taxon>
        <taxon>Vibrio</taxon>
        <taxon>Vibrio oreintalis group</taxon>
    </lineage>
</organism>
<dbReference type="GeneID" id="23447469"/>
<dbReference type="EMBL" id="LLEI02000043">
    <property type="protein sequence ID" value="OAJ93380.1"/>
    <property type="molecule type" value="Genomic_DNA"/>
</dbReference>
<dbReference type="PROSITE" id="PS51352">
    <property type="entry name" value="THIOREDOXIN_2"/>
    <property type="match status" value="1"/>
</dbReference>
<feature type="domain" description="Thioredoxin" evidence="2">
    <location>
        <begin position="11"/>
        <end position="232"/>
    </location>
</feature>
<comment type="caution">
    <text evidence="3">The sequence shown here is derived from an EMBL/GenBank/DDBJ whole genome shotgun (WGS) entry which is preliminary data.</text>
</comment>
<feature type="chain" id="PRO_5008079219" evidence="1">
    <location>
        <begin position="22"/>
        <end position="232"/>
    </location>
</feature>
<protein>
    <submittedName>
        <fullName evidence="3">Protein-disulfide isomerase</fullName>
    </submittedName>
</protein>
<dbReference type="SUPFAM" id="SSF52833">
    <property type="entry name" value="Thioredoxin-like"/>
    <property type="match status" value="1"/>
</dbReference>
<dbReference type="InterPro" id="IPR051470">
    <property type="entry name" value="Thiol:disulfide_interchange"/>
</dbReference>
<dbReference type="CDD" id="cd03023">
    <property type="entry name" value="DsbA_Com1_like"/>
    <property type="match status" value="1"/>
</dbReference>
<dbReference type="Proteomes" id="UP000078406">
    <property type="component" value="Unassembled WGS sequence"/>
</dbReference>
<dbReference type="PANTHER" id="PTHR35272">
    <property type="entry name" value="THIOL:DISULFIDE INTERCHANGE PROTEIN DSBC-RELATED"/>
    <property type="match status" value="1"/>
</dbReference>
<sequence length="232" mass="25846">MFNKLTLALATSVLFTAPALAAPQDQKIAEIVEMLEANPQVVDGLHESLGMYIKQQQQFTHLLESSQNYLNDPNHSFMGAENGEFTIINVTDYSCPFCKKLDVELDKLVKDYPQIKVVNLYVPLKEGSSSVNSAAYALNVWQKDRDKYQQVHDLLVSKPGTHNAASLMKIAQKTGTTEHLNVSDEVKAQLENNYAMFTGLGLRGTPALIMGEQVIPGYVPYQQLEEVVKEQL</sequence>
<dbReference type="Gene3D" id="3.40.30.10">
    <property type="entry name" value="Glutaredoxin"/>
    <property type="match status" value="1"/>
</dbReference>